<dbReference type="Pfam" id="PF23548">
    <property type="entry name" value="Zn_ribbon_FGT1_2"/>
    <property type="match status" value="1"/>
</dbReference>
<keyword evidence="11" id="KW-1185">Reference proteome</keyword>
<feature type="region of interest" description="Disordered" evidence="8">
    <location>
        <begin position="177"/>
        <end position="197"/>
    </location>
</feature>
<accession>A0A8X8CN51</accession>
<dbReference type="InterPro" id="IPR019787">
    <property type="entry name" value="Znf_PHD-finger"/>
</dbReference>
<dbReference type="PROSITE" id="PS01359">
    <property type="entry name" value="ZF_PHD_1"/>
    <property type="match status" value="1"/>
</dbReference>
<dbReference type="InterPro" id="IPR001965">
    <property type="entry name" value="Znf_PHD"/>
</dbReference>
<dbReference type="Proteomes" id="UP000886885">
    <property type="component" value="Chromosome 10A"/>
</dbReference>
<dbReference type="PANTHER" id="PTHR12706:SF13">
    <property type="entry name" value="PROTEIN FORGETTER 1"/>
    <property type="match status" value="1"/>
</dbReference>
<dbReference type="EMBL" id="JAAWWB010000019">
    <property type="protein sequence ID" value="KAG6759994.1"/>
    <property type="molecule type" value="Genomic_DNA"/>
</dbReference>
<evidence type="ECO:0000256" key="8">
    <source>
        <dbReference type="SAM" id="MobiDB-lite"/>
    </source>
</evidence>
<keyword evidence="3 7" id="KW-0863">Zinc-finger</keyword>
<protein>
    <recommendedName>
        <fullName evidence="9">PHD-type domain-containing protein</fullName>
    </recommendedName>
</protein>
<dbReference type="Pfam" id="PF00628">
    <property type="entry name" value="PHD"/>
    <property type="match status" value="1"/>
</dbReference>
<keyword evidence="6" id="KW-0804">Transcription</keyword>
<dbReference type="Pfam" id="PF13872">
    <property type="entry name" value="AAA_34"/>
    <property type="match status" value="1"/>
</dbReference>
<dbReference type="InterPro" id="IPR057024">
    <property type="entry name" value="Znr_FGT1_1"/>
</dbReference>
<dbReference type="InterPro" id="IPR026937">
    <property type="entry name" value="SBNO_Helicase_C_dom"/>
</dbReference>
<dbReference type="InterPro" id="IPR039187">
    <property type="entry name" value="SNO_AAA"/>
</dbReference>
<dbReference type="GO" id="GO:0031490">
    <property type="term" value="F:chromatin DNA binding"/>
    <property type="evidence" value="ECO:0007669"/>
    <property type="project" value="TreeGrafter"/>
</dbReference>
<organism evidence="10 11">
    <name type="scientific">Populus tomentosa</name>
    <name type="common">Chinese white poplar</name>
    <dbReference type="NCBI Taxonomy" id="118781"/>
    <lineage>
        <taxon>Eukaryota</taxon>
        <taxon>Viridiplantae</taxon>
        <taxon>Streptophyta</taxon>
        <taxon>Embryophyta</taxon>
        <taxon>Tracheophyta</taxon>
        <taxon>Spermatophyta</taxon>
        <taxon>Magnoliopsida</taxon>
        <taxon>eudicotyledons</taxon>
        <taxon>Gunneridae</taxon>
        <taxon>Pentapetalae</taxon>
        <taxon>rosids</taxon>
        <taxon>fabids</taxon>
        <taxon>Malpighiales</taxon>
        <taxon>Salicaceae</taxon>
        <taxon>Saliceae</taxon>
        <taxon>Populus</taxon>
    </lineage>
</organism>
<keyword evidence="2" id="KW-0479">Metal-binding</keyword>
<evidence type="ECO:0000313" key="10">
    <source>
        <dbReference type="EMBL" id="KAG6759994.1"/>
    </source>
</evidence>
<dbReference type="OrthoDB" id="421838at2759"/>
<dbReference type="Pfam" id="PF23547">
    <property type="entry name" value="Zn_ribbon_FGT1_1"/>
    <property type="match status" value="1"/>
</dbReference>
<dbReference type="InterPro" id="IPR026741">
    <property type="entry name" value="SNO"/>
</dbReference>
<dbReference type="Pfam" id="PF13871">
    <property type="entry name" value="Helicase_C_4"/>
    <property type="match status" value="1"/>
</dbReference>
<comment type="caution">
    <text evidence="10">The sequence shown here is derived from an EMBL/GenBank/DDBJ whole genome shotgun (WGS) entry which is preliminary data.</text>
</comment>
<name>A0A8X8CN51_POPTO</name>
<feature type="domain" description="PHD-type" evidence="9">
    <location>
        <begin position="679"/>
        <end position="729"/>
    </location>
</feature>
<sequence length="1333" mass="147340">MTQPSAPPPLASQPSPQPHSAGGSVQVRCAGCRMILTVGPGITEFVCPSCKMPQMLPPELMKKAVAPPLQNNNNMLHKITSPSQLQAPAHGVDPTKMQLPCANCKAILNVPHGLARFQCPQCFIDLAVDLSKIKQLFPPPPAIPPPSRAVLPLPPLPRPVLPPPPEEVNEVAIEVEREEDEGGTVGETFTDYRPPKLSIGPPHPDPIVETSSLSAVQPPEPTYDLKIKDDLESSKALSCLQIETLVYACQRHLQHLPNAARAGFFIGDGAGVGKGRTIAGLIWENWHHARRKALWISVGSDLKFDARRDLDDVGAAHIEVHALNKLPYSKLDSKSVGVREGVVFLTYSSLIASSEKGRSRLQQLVQWCGSGFDGLLIFDECHKAKNLIPEAGSQPTRTGEAVLDIQARLPGARVIYCSATGASEPRNMGYMVRLGLWGDGTCFDVFQKFLGVLEKGGVGALELVAMDMKARGMYVCRTLSYKGAEFEIVEAPLEPEMMDMYKKAAEFWAELRVELLSASTFLTNDKPNSSQLWRVYWSSHQRFFRHMCMSAKVPAAVRIAKQALTEEKCVVIGLQSTGEARTEEAVSKYGSELDDFISGPRELLLKFVEENYPLPEKPEQQGEEGVKELQRKRHSATPGVSSKGRVRKAARWKPESDDDFDDGFGTDSGGESNGSDDEFQICEICNSEEGRKKLLQCSCCGQLVHPSCLVPPVTDVVSEDWSCHSCKEKTEEFLQQQHAYLVELTKRYETALERKSKILEIIRSLDLPNNPLDDIIDQLGGPDKISEMTGRRGMLVRATSGKGVTYLPRNSKDVTMEMVNMHEKQLFMDGKKLVAIISEAGSAGVSLQADRRAKNQKRRVHLTLELPWSADRAIQQFGRTHRSNQASAPIYRLLFTNLGGERRFASIVAKRLESLGALTQGDRRAGPSLSAYNYDSAYGKKALTVMYRGIMEQDTLPVVPPGCSSEKPETVQDFIMKAKAALVSVGIVRDSVLGNGKDYGKLSGRIIDSDMHDVGRFLNRILGLPPDIQNRLFDLFVSILDLLVQNARIEGNLDSGIVDMKANIIELQGTPKTVHVDQMSGASTVLFTFTLDRGITWESASTMLEEKQKDGLSSLNDGFYESKREWLGRRHFILAFESSASGMFKIVRPAVGESVREMPLAELKNKYRKLLSLEKARSGWEDEYEVSSKQCMHGPNCKLGNFCTVGRRQQEVNVLGGLILPVWGTIEKALSKQVMQGFLMISNSHEHDGVSFTCALLMDPGLINNLENALLSLIYLSGVEIYMRNEARQSQKRLRVVRLETTTDNKRIVGLLVPNAAVESVLQDLAWVQDIDD</sequence>
<dbReference type="Pfam" id="PF25373">
    <property type="entry name" value="SBNO"/>
    <property type="match status" value="1"/>
</dbReference>
<dbReference type="PROSITE" id="PS50016">
    <property type="entry name" value="ZF_PHD_2"/>
    <property type="match status" value="1"/>
</dbReference>
<feature type="region of interest" description="Disordered" evidence="8">
    <location>
        <begin position="1"/>
        <end position="22"/>
    </location>
</feature>
<feature type="region of interest" description="Disordered" evidence="8">
    <location>
        <begin position="614"/>
        <end position="674"/>
    </location>
</feature>
<feature type="compositionally biased region" description="Basic and acidic residues" evidence="8">
    <location>
        <begin position="616"/>
        <end position="629"/>
    </location>
</feature>
<dbReference type="SMART" id="SM00249">
    <property type="entry name" value="PHD"/>
    <property type="match status" value="1"/>
</dbReference>
<dbReference type="GO" id="GO:0008270">
    <property type="term" value="F:zinc ion binding"/>
    <property type="evidence" value="ECO:0007669"/>
    <property type="project" value="UniProtKB-KW"/>
</dbReference>
<dbReference type="GO" id="GO:0005634">
    <property type="term" value="C:nucleus"/>
    <property type="evidence" value="ECO:0007669"/>
    <property type="project" value="TreeGrafter"/>
</dbReference>
<keyword evidence="5" id="KW-0805">Transcription regulation</keyword>
<dbReference type="GO" id="GO:0006355">
    <property type="term" value="P:regulation of DNA-templated transcription"/>
    <property type="evidence" value="ECO:0007669"/>
    <property type="project" value="InterPro"/>
</dbReference>
<dbReference type="InterPro" id="IPR057332">
    <property type="entry name" value="SBNO_a/b_dom"/>
</dbReference>
<evidence type="ECO:0000313" key="11">
    <source>
        <dbReference type="Proteomes" id="UP000886885"/>
    </source>
</evidence>
<proteinExistence type="inferred from homology"/>
<dbReference type="GO" id="GO:0042393">
    <property type="term" value="F:histone binding"/>
    <property type="evidence" value="ECO:0007669"/>
    <property type="project" value="TreeGrafter"/>
</dbReference>
<dbReference type="InterPro" id="IPR019786">
    <property type="entry name" value="Zinc_finger_PHD-type_CS"/>
</dbReference>
<comment type="similarity">
    <text evidence="1">Belongs to the SBNO family.</text>
</comment>
<evidence type="ECO:0000256" key="6">
    <source>
        <dbReference type="ARBA" id="ARBA00023163"/>
    </source>
</evidence>
<evidence type="ECO:0000256" key="1">
    <source>
        <dbReference type="ARBA" id="ARBA00006992"/>
    </source>
</evidence>
<evidence type="ECO:0000256" key="3">
    <source>
        <dbReference type="ARBA" id="ARBA00022771"/>
    </source>
</evidence>
<evidence type="ECO:0000256" key="5">
    <source>
        <dbReference type="ARBA" id="ARBA00023015"/>
    </source>
</evidence>
<dbReference type="InterPro" id="IPR057025">
    <property type="entry name" value="Znr_FGT1_2"/>
</dbReference>
<keyword evidence="4" id="KW-0862">Zinc</keyword>
<evidence type="ECO:0000256" key="4">
    <source>
        <dbReference type="ARBA" id="ARBA00022833"/>
    </source>
</evidence>
<dbReference type="PANTHER" id="PTHR12706">
    <property type="entry name" value="STRAWBERRY NOTCH-RELATED"/>
    <property type="match status" value="1"/>
</dbReference>
<dbReference type="FunFam" id="3.40.50.300:FF:000342">
    <property type="entry name" value="Protein strawberry notch homolog 2"/>
    <property type="match status" value="1"/>
</dbReference>
<reference evidence="10" key="1">
    <citation type="journal article" date="2020" name="bioRxiv">
        <title>Hybrid origin of Populus tomentosa Carr. identified through genome sequencing and phylogenomic analysis.</title>
        <authorList>
            <person name="An X."/>
            <person name="Gao K."/>
            <person name="Chen Z."/>
            <person name="Li J."/>
            <person name="Yang X."/>
            <person name="Yang X."/>
            <person name="Zhou J."/>
            <person name="Guo T."/>
            <person name="Zhao T."/>
            <person name="Huang S."/>
            <person name="Miao D."/>
            <person name="Khan W.U."/>
            <person name="Rao P."/>
            <person name="Ye M."/>
            <person name="Lei B."/>
            <person name="Liao W."/>
            <person name="Wang J."/>
            <person name="Ji L."/>
            <person name="Li Y."/>
            <person name="Guo B."/>
            <person name="Mustafa N.S."/>
            <person name="Li S."/>
            <person name="Yun Q."/>
            <person name="Keller S.R."/>
            <person name="Mao J."/>
            <person name="Zhang R."/>
            <person name="Strauss S.H."/>
        </authorList>
    </citation>
    <scope>NUCLEOTIDE SEQUENCE</scope>
    <source>
        <strain evidence="10">GM15</strain>
        <tissue evidence="10">Leaf</tissue>
    </source>
</reference>
<evidence type="ECO:0000256" key="7">
    <source>
        <dbReference type="PROSITE-ProRule" id="PRU00146"/>
    </source>
</evidence>
<gene>
    <name evidence="10" type="ORF">POTOM_036493</name>
</gene>
<evidence type="ECO:0000256" key="2">
    <source>
        <dbReference type="ARBA" id="ARBA00022723"/>
    </source>
</evidence>
<feature type="compositionally biased region" description="Pro residues" evidence="8">
    <location>
        <begin position="1"/>
        <end position="17"/>
    </location>
</feature>
<evidence type="ECO:0000259" key="9">
    <source>
        <dbReference type="PROSITE" id="PS50016"/>
    </source>
</evidence>